<evidence type="ECO:0000313" key="3">
    <source>
        <dbReference type="Proteomes" id="UP000192251"/>
    </source>
</evidence>
<accession>A0ABC8BTR5</accession>
<keyword evidence="3" id="KW-1185">Reference proteome</keyword>
<feature type="transmembrane region" description="Helical" evidence="1">
    <location>
        <begin position="123"/>
        <end position="146"/>
    </location>
</feature>
<feature type="transmembrane region" description="Helical" evidence="1">
    <location>
        <begin position="21"/>
        <end position="40"/>
    </location>
</feature>
<feature type="transmembrane region" description="Helical" evidence="1">
    <location>
        <begin position="52"/>
        <end position="76"/>
    </location>
</feature>
<dbReference type="AlphaFoldDB" id="A0ABC8BTR5"/>
<keyword evidence="1" id="KW-1133">Transmembrane helix</keyword>
<gene>
    <name evidence="2" type="ORF">B7C62_15940</name>
</gene>
<feature type="transmembrane region" description="Helical" evidence="1">
    <location>
        <begin position="97"/>
        <end position="117"/>
    </location>
</feature>
<organism evidence="2 3">
    <name type="scientific">Kitasatospora albolonga</name>
    <dbReference type="NCBI Taxonomy" id="68173"/>
    <lineage>
        <taxon>Bacteria</taxon>
        <taxon>Bacillati</taxon>
        <taxon>Actinomycetota</taxon>
        <taxon>Actinomycetes</taxon>
        <taxon>Kitasatosporales</taxon>
        <taxon>Streptomycetaceae</taxon>
        <taxon>Kitasatospora</taxon>
    </lineage>
</organism>
<protein>
    <submittedName>
        <fullName evidence="2">Uncharacterized protein</fullName>
    </submittedName>
</protein>
<evidence type="ECO:0000256" key="1">
    <source>
        <dbReference type="SAM" id="Phobius"/>
    </source>
</evidence>
<evidence type="ECO:0000313" key="2">
    <source>
        <dbReference type="EMBL" id="ARF73581.1"/>
    </source>
</evidence>
<dbReference type="Proteomes" id="UP000192251">
    <property type="component" value="Chromosome"/>
</dbReference>
<dbReference type="EMBL" id="CP020563">
    <property type="protein sequence ID" value="ARF73581.1"/>
    <property type="molecule type" value="Genomic_DNA"/>
</dbReference>
<dbReference type="KEGG" id="kab:B7C62_15940"/>
<dbReference type="RefSeq" id="WP_084747368.1">
    <property type="nucleotide sequence ID" value="NZ_CP020563.1"/>
</dbReference>
<keyword evidence="1" id="KW-0472">Membrane</keyword>
<reference evidence="2 3" key="1">
    <citation type="submission" date="2017-04" db="EMBL/GenBank/DDBJ databases">
        <title>The complete genome sequence of Streptomyces albolongus YIM 101047, the producer of novel bafilomycins and novel odoriferous sesquiterpenoids.</title>
        <authorList>
            <person name="Yin M."/>
            <person name="Jiang Y."/>
        </authorList>
    </citation>
    <scope>NUCLEOTIDE SEQUENCE [LARGE SCALE GENOMIC DNA]</scope>
    <source>
        <strain evidence="2 3">YIM 101047</strain>
    </source>
</reference>
<proteinExistence type="predicted"/>
<name>A0ABC8BTR5_9ACTN</name>
<keyword evidence="1" id="KW-0812">Transmembrane</keyword>
<sequence>MMYGVLRRLRRNVRRNVNRKTGHALWVWGLLSAAWLVLLYCWDGPARSAETWVSIPLGIAAMTATLMVFVVTYAMLAVQIHLRYSVRLAVSVLDGTAVAYGVFFSAGFVVPGLLAAVPSRGGTLVSLMLFLPVTLSLLPALPFFAARLRTGWLLDRPVTRAVNALGKLEGRKARRPNRRHEAEARCLELCDAATGVVHAVLAHAGDSLHDHAAARIQAQRLVYALLDHDTAHSRASVVRLLDGLTQLAVAQGDARLRSEVSGVLGSTARLARPETGREVFSHALGGLRALGRATGVTIDEQRQLARALATAVHEVARSLSDSVDPLGVPPLVAPAVRERPARGLQPYRPALLPGRRPNLDLDDVLREGVAGIAELSGRPARPRSDSPEARKRAEAFADGCRLFEELAAELLTAHRWAPYNLVVDHLDEQLRYRLGTGPDRSADLTRRAPQHIPYALELEAAARALTTIADRAFEAGFDAVCRRALESLISGTARAIREGDRTALVLFARELDAAGDALRHQLRGPSEIARTTRVVEIVESLQPANRALLTELLRLPVPVEHDRFLPVAGDRRDYGEGAEAHYREAFRQIIRWALRPLYRTPEGHGSLALAIAGTAIGVLESGGRQQVRFKAGDGAGTGDGAGAWSDAVDTDVLRREAYVLNTWRVDTFSHDPHTALLQAVRENEDVHHPGLTVRVAAARWRIALEAAATGLGARRYGRNLLADLASGRGGYTGTGLSPEAGDFLARLRSWAEAPWRPTEAAFFLPPWLRDRDEPRAFLLGTSIRPADDADDAGPAEPAPLATLLLHRQAYRFREILRAGGGNRSLAELQASGLLWGDWPPPSGCSDVPLDGGGRGSGDLFAARPGAVRPGSWAERERREDRTYHARTSGGHRIVVVEPDGSSRVLSGPARTEEPFSLFYGGTGLDILTRRLVADLLGDWVACPSCHGGSAELPLPGWCRTCRSERTHPGLHRAYGAVHTVLARYGTEWDISRTEFLNAMVAPAC</sequence>